<organism evidence="1 2">
    <name type="scientific">Hyalomma asiaticum</name>
    <name type="common">Tick</name>
    <dbReference type="NCBI Taxonomy" id="266040"/>
    <lineage>
        <taxon>Eukaryota</taxon>
        <taxon>Metazoa</taxon>
        <taxon>Ecdysozoa</taxon>
        <taxon>Arthropoda</taxon>
        <taxon>Chelicerata</taxon>
        <taxon>Arachnida</taxon>
        <taxon>Acari</taxon>
        <taxon>Parasitiformes</taxon>
        <taxon>Ixodida</taxon>
        <taxon>Ixodoidea</taxon>
        <taxon>Ixodidae</taxon>
        <taxon>Hyalomminae</taxon>
        <taxon>Hyalomma</taxon>
    </lineage>
</organism>
<dbReference type="EMBL" id="CM023486">
    <property type="protein sequence ID" value="KAH6928638.1"/>
    <property type="molecule type" value="Genomic_DNA"/>
</dbReference>
<reference evidence="1" key="1">
    <citation type="submission" date="2020-05" db="EMBL/GenBank/DDBJ databases">
        <title>Large-scale comparative analyses of tick genomes elucidate their genetic diversity and vector capacities.</title>
        <authorList>
            <person name="Jia N."/>
            <person name="Wang J."/>
            <person name="Shi W."/>
            <person name="Du L."/>
            <person name="Sun Y."/>
            <person name="Zhan W."/>
            <person name="Jiang J."/>
            <person name="Wang Q."/>
            <person name="Zhang B."/>
            <person name="Ji P."/>
            <person name="Sakyi L.B."/>
            <person name="Cui X."/>
            <person name="Yuan T."/>
            <person name="Jiang B."/>
            <person name="Yang W."/>
            <person name="Lam T.T.-Y."/>
            <person name="Chang Q."/>
            <person name="Ding S."/>
            <person name="Wang X."/>
            <person name="Zhu J."/>
            <person name="Ruan X."/>
            <person name="Zhao L."/>
            <person name="Wei J."/>
            <person name="Que T."/>
            <person name="Du C."/>
            <person name="Cheng J."/>
            <person name="Dai P."/>
            <person name="Han X."/>
            <person name="Huang E."/>
            <person name="Gao Y."/>
            <person name="Liu J."/>
            <person name="Shao H."/>
            <person name="Ye R."/>
            <person name="Li L."/>
            <person name="Wei W."/>
            <person name="Wang X."/>
            <person name="Wang C."/>
            <person name="Yang T."/>
            <person name="Huo Q."/>
            <person name="Li W."/>
            <person name="Guo W."/>
            <person name="Chen H."/>
            <person name="Zhou L."/>
            <person name="Ni X."/>
            <person name="Tian J."/>
            <person name="Zhou Y."/>
            <person name="Sheng Y."/>
            <person name="Liu T."/>
            <person name="Pan Y."/>
            <person name="Xia L."/>
            <person name="Li J."/>
            <person name="Zhao F."/>
            <person name="Cao W."/>
        </authorList>
    </citation>
    <scope>NUCLEOTIDE SEQUENCE</scope>
    <source>
        <strain evidence="1">Hyas-2018</strain>
    </source>
</reference>
<evidence type="ECO:0000313" key="1">
    <source>
        <dbReference type="EMBL" id="KAH6928638.1"/>
    </source>
</evidence>
<evidence type="ECO:0000313" key="2">
    <source>
        <dbReference type="Proteomes" id="UP000821845"/>
    </source>
</evidence>
<gene>
    <name evidence="1" type="ORF">HPB50_018159</name>
</gene>
<comment type="caution">
    <text evidence="1">The sequence shown here is derived from an EMBL/GenBank/DDBJ whole genome shotgun (WGS) entry which is preliminary data.</text>
</comment>
<keyword evidence="2" id="KW-1185">Reference proteome</keyword>
<accession>A0ACB7S4Q8</accession>
<proteinExistence type="predicted"/>
<protein>
    <submittedName>
        <fullName evidence="1">Uncharacterized protein</fullName>
    </submittedName>
</protein>
<name>A0ACB7S4Q8_HYAAI</name>
<sequence>MSDSSVYSILKLLDQSYVDHPCFCSSVVFEVFEDESKAKCVQVLLYTATEGDPCLVTMDKLKNPCGLKEFLDFVRKVLKS</sequence>
<dbReference type="Proteomes" id="UP000821845">
    <property type="component" value="Chromosome 6"/>
</dbReference>